<gene>
    <name evidence="3" type="ordered locus">Dester_0606</name>
</gene>
<reference evidence="4" key="2">
    <citation type="submission" date="2011-02" db="EMBL/GenBank/DDBJ databases">
        <title>The complete genome of Desulfurobacterium thermolithotrophum DSM 11699.</title>
        <authorList>
            <consortium name="US DOE Joint Genome Institute (JGI-PGF)"/>
            <person name="Lucas S."/>
            <person name="Copeland A."/>
            <person name="Lapidus A."/>
            <person name="Bruce D."/>
            <person name="Goodwin L."/>
            <person name="Pitluck S."/>
            <person name="Kyrpides N."/>
            <person name="Mavromatis K."/>
            <person name="Pagani I."/>
            <person name="Ivanova N."/>
            <person name="Mikhailova N."/>
            <person name="Daligault H."/>
            <person name="Detter J.C."/>
            <person name="Tapia R."/>
            <person name="Han C."/>
            <person name="Land M."/>
            <person name="Hauser L."/>
            <person name="Markowitz V."/>
            <person name="Cheng J.-F."/>
            <person name="Hugenholtz P."/>
            <person name="Woyke T."/>
            <person name="Wu D."/>
            <person name="Spring S."/>
            <person name="Brambilla E."/>
            <person name="Klenk H.-P."/>
            <person name="Eisen J.A."/>
        </authorList>
    </citation>
    <scope>NUCLEOTIDE SEQUENCE [LARGE SCALE GENOMIC DNA]</scope>
    <source>
        <strain evidence="4">DSM 11699 / BSA</strain>
    </source>
</reference>
<keyword evidence="4" id="KW-1185">Reference proteome</keyword>
<organism evidence="3 4">
    <name type="scientific">Desulfurobacterium thermolithotrophum (strain DSM 11699 / BSA)</name>
    <dbReference type="NCBI Taxonomy" id="868864"/>
    <lineage>
        <taxon>Bacteria</taxon>
        <taxon>Pseudomonadati</taxon>
        <taxon>Aquificota</taxon>
        <taxon>Aquificia</taxon>
        <taxon>Desulfurobacteriales</taxon>
        <taxon>Desulfurobacteriaceae</taxon>
        <taxon>Desulfurobacterium</taxon>
    </lineage>
</organism>
<dbReference type="OrthoDB" id="12780at2"/>
<feature type="domain" description="SPOR" evidence="2">
    <location>
        <begin position="24"/>
        <end position="98"/>
    </location>
</feature>
<dbReference type="STRING" id="868864.Dester_0606"/>
<reference evidence="3 4" key="1">
    <citation type="journal article" date="2011" name="Stand. Genomic Sci.">
        <title>Complete genome sequence of the thermophilic sulfur-reducer Desulfurobacterium thermolithotrophum type strain (BSA(T)) from a deep-sea hydrothermal vent.</title>
        <authorList>
            <person name="Goker M."/>
            <person name="Daligault H."/>
            <person name="Mwirichia R."/>
            <person name="Lapidus A."/>
            <person name="Lucas S."/>
            <person name="Deshpande S."/>
            <person name="Pagani I."/>
            <person name="Tapia R."/>
            <person name="Cheng J.F."/>
            <person name="Goodwin L."/>
            <person name="Pitluck S."/>
            <person name="Liolios K."/>
            <person name="Ivanova N."/>
            <person name="Mavromatis K."/>
            <person name="Mikhailova N."/>
            <person name="Pati A."/>
            <person name="Chen A."/>
            <person name="Palaniappan K."/>
            <person name="Han C."/>
            <person name="Land M."/>
            <person name="Hauser L."/>
            <person name="Pan C."/>
            <person name="Brambilla E.M."/>
            <person name="Rohde M."/>
            <person name="Spring S."/>
            <person name="Sikorski J."/>
            <person name="Wirth R."/>
            <person name="Detter J.C."/>
            <person name="Woyke T."/>
            <person name="Bristow J."/>
            <person name="Eisen J.A."/>
            <person name="Markowitz V."/>
            <person name="Hugenholtz P."/>
            <person name="Kyrpides N.C."/>
            <person name="Klenk H.P."/>
        </authorList>
    </citation>
    <scope>NUCLEOTIDE SEQUENCE [LARGE SCALE GENOMIC DNA]</scope>
    <source>
        <strain evidence="4">DSM 11699 / BSA</strain>
    </source>
</reference>
<protein>
    <submittedName>
        <fullName evidence="3">Sporulation domain-containing protein</fullName>
    </submittedName>
</protein>
<dbReference type="EMBL" id="CP002543">
    <property type="protein sequence ID" value="ADY73257.1"/>
    <property type="molecule type" value="Genomic_DNA"/>
</dbReference>
<dbReference type="Pfam" id="PF05036">
    <property type="entry name" value="SPOR"/>
    <property type="match status" value="1"/>
</dbReference>
<dbReference type="Proteomes" id="UP000007102">
    <property type="component" value="Chromosome"/>
</dbReference>
<evidence type="ECO:0000313" key="3">
    <source>
        <dbReference type="EMBL" id="ADY73257.1"/>
    </source>
</evidence>
<dbReference type="SUPFAM" id="SSF110997">
    <property type="entry name" value="Sporulation related repeat"/>
    <property type="match status" value="1"/>
</dbReference>
<dbReference type="InParanoid" id="F0S335"/>
<evidence type="ECO:0000256" key="1">
    <source>
        <dbReference type="SAM" id="Phobius"/>
    </source>
</evidence>
<keyword evidence="1" id="KW-0812">Transmembrane</keyword>
<dbReference type="AlphaFoldDB" id="F0S335"/>
<keyword evidence="1" id="KW-0472">Membrane</keyword>
<feature type="transmembrane region" description="Helical" evidence="1">
    <location>
        <begin position="212"/>
        <end position="232"/>
    </location>
</feature>
<sequence length="339" mass="39565">MIRAILGIFFLFIPFFSLASSLPWEGKRVYTIQVGSFIDKEKAEERVKKVENLPYARISYRNGRYKVRVGFFKSSKEAEAFIRKFNLREKIKDFYITRIRFSSKGVNFLSKGASQTVTNHKTFSKKGEIKNNSLKEKKHSKENKSTKIAVANVSTETKVVETKKEKDLTTEKDNFEKNKSVFEKEDFTESKVKLSEITAKDIKDGKKDRKNFFVKLFLIAFLLILIIFFILSKLATKLMYKKEKNNSINFQLLISKLLKEENYEKIIDVAVPYLIKNPHDTFVKKAVAESFEKIGRYLEAAAIYSELSKDLEEKELKVLAQEFERKSEEVLKKEFKGRK</sequence>
<dbReference type="KEGG" id="dte:Dester_0606"/>
<evidence type="ECO:0000313" key="4">
    <source>
        <dbReference type="Proteomes" id="UP000007102"/>
    </source>
</evidence>
<keyword evidence="1" id="KW-1133">Transmembrane helix</keyword>
<dbReference type="InterPro" id="IPR036680">
    <property type="entry name" value="SPOR-like_sf"/>
</dbReference>
<proteinExistence type="predicted"/>
<name>F0S335_DESTD</name>
<dbReference type="InterPro" id="IPR007730">
    <property type="entry name" value="SPOR-like_dom"/>
</dbReference>
<evidence type="ECO:0000259" key="2">
    <source>
        <dbReference type="PROSITE" id="PS51724"/>
    </source>
</evidence>
<dbReference type="PROSITE" id="PS51724">
    <property type="entry name" value="SPOR"/>
    <property type="match status" value="1"/>
</dbReference>
<dbReference type="eggNOG" id="ENOG5033W1V">
    <property type="taxonomic scope" value="Bacteria"/>
</dbReference>
<dbReference type="GO" id="GO:0042834">
    <property type="term" value="F:peptidoglycan binding"/>
    <property type="evidence" value="ECO:0007669"/>
    <property type="project" value="InterPro"/>
</dbReference>
<dbReference type="HOGENOM" id="CLU_882582_0_0_0"/>
<dbReference type="Gene3D" id="3.30.70.1070">
    <property type="entry name" value="Sporulation related repeat"/>
    <property type="match status" value="1"/>
</dbReference>
<accession>F0S335</accession>